<proteinExistence type="predicted"/>
<dbReference type="FunCoup" id="F0ZTJ0">
    <property type="interactions" value="937"/>
</dbReference>
<gene>
    <name evidence="1" type="ORF">DICPUDRAFT_95204</name>
</gene>
<reference evidence="2" key="1">
    <citation type="journal article" date="2011" name="Genome Biol.">
        <title>Comparative genomics of the social amoebae Dictyostelium discoideum and Dictyostelium purpureum.</title>
        <authorList>
            <consortium name="US DOE Joint Genome Institute (JGI-PGF)"/>
            <person name="Sucgang R."/>
            <person name="Kuo A."/>
            <person name="Tian X."/>
            <person name="Salerno W."/>
            <person name="Parikh A."/>
            <person name="Feasley C.L."/>
            <person name="Dalin E."/>
            <person name="Tu H."/>
            <person name="Huang E."/>
            <person name="Barry K."/>
            <person name="Lindquist E."/>
            <person name="Shapiro H."/>
            <person name="Bruce D."/>
            <person name="Schmutz J."/>
            <person name="Salamov A."/>
            <person name="Fey P."/>
            <person name="Gaudet P."/>
            <person name="Anjard C."/>
            <person name="Babu M.M."/>
            <person name="Basu S."/>
            <person name="Bushmanova Y."/>
            <person name="van der Wel H."/>
            <person name="Katoh-Kurasawa M."/>
            <person name="Dinh C."/>
            <person name="Coutinho P.M."/>
            <person name="Saito T."/>
            <person name="Elias M."/>
            <person name="Schaap P."/>
            <person name="Kay R.R."/>
            <person name="Henrissat B."/>
            <person name="Eichinger L."/>
            <person name="Rivero F."/>
            <person name="Putnam N.H."/>
            <person name="West C.M."/>
            <person name="Loomis W.F."/>
            <person name="Chisholm R.L."/>
            <person name="Shaulsky G."/>
            <person name="Strassmann J.E."/>
            <person name="Queller D.C."/>
            <person name="Kuspa A."/>
            <person name="Grigoriev I.V."/>
        </authorList>
    </citation>
    <scope>NUCLEOTIDE SEQUENCE [LARGE SCALE GENOMIC DNA]</scope>
    <source>
        <strain evidence="2">QSDP1</strain>
    </source>
</reference>
<dbReference type="Proteomes" id="UP000001064">
    <property type="component" value="Unassembled WGS sequence"/>
</dbReference>
<dbReference type="EMBL" id="GL871177">
    <property type="protein sequence ID" value="EGC32735.1"/>
    <property type="molecule type" value="Genomic_DNA"/>
</dbReference>
<dbReference type="GeneID" id="10508357"/>
<evidence type="ECO:0000313" key="1">
    <source>
        <dbReference type="EMBL" id="EGC32735.1"/>
    </source>
</evidence>
<dbReference type="OrthoDB" id="10392418at2759"/>
<name>F0ZTJ0_DICPU</name>
<dbReference type="InParanoid" id="F0ZTJ0"/>
<dbReference type="OMA" id="INEMEEW"/>
<dbReference type="AlphaFoldDB" id="F0ZTJ0"/>
<keyword evidence="2" id="KW-1185">Reference proteome</keyword>
<accession>F0ZTJ0</accession>
<evidence type="ECO:0000313" key="2">
    <source>
        <dbReference type="Proteomes" id="UP000001064"/>
    </source>
</evidence>
<protein>
    <submittedName>
        <fullName evidence="1">Uncharacterized protein</fullName>
    </submittedName>
</protein>
<organism evidence="1 2">
    <name type="scientific">Dictyostelium purpureum</name>
    <name type="common">Slime mold</name>
    <dbReference type="NCBI Taxonomy" id="5786"/>
    <lineage>
        <taxon>Eukaryota</taxon>
        <taxon>Amoebozoa</taxon>
        <taxon>Evosea</taxon>
        <taxon>Eumycetozoa</taxon>
        <taxon>Dictyostelia</taxon>
        <taxon>Dictyosteliales</taxon>
        <taxon>Dictyosteliaceae</taxon>
        <taxon>Dictyostelium</taxon>
    </lineage>
</organism>
<dbReference type="VEuPathDB" id="AmoebaDB:DICPUDRAFT_95204"/>
<dbReference type="eggNOG" id="ENOG502RBWX">
    <property type="taxonomic scope" value="Eukaryota"/>
</dbReference>
<dbReference type="KEGG" id="dpp:DICPUDRAFT_95204"/>
<dbReference type="RefSeq" id="XP_003290733.1">
    <property type="nucleotide sequence ID" value="XM_003290685.1"/>
</dbReference>
<sequence length="552" mass="65006">MEKEILNFLNEGIQSKDNIFILSNVNKTSKLEEMVSGQLLRKCSKWSVSDFKKGVEQFISEKSLNANQIISTVNSVTIFMISKKLQINEMEEWTKNKNYVLRAFSTCFFIKYYFESEQKFTDLYETLVTLETFDLVKFYSIQTISSLDIIGNYKNEIFEILVNYLDLYKDLDNGDGEIAIKTIKVFLSRVGLIIGQDEKGFIDQAHDKTPFDLLMKVSSVDMISKTTQNMACIISLSLSIFNGNQSLCDERKQLLSNHLVKNLTYYLPVLCQRGLTEKGCYFMSICRFLTEADQTEYYKQNIEVIRKMAKESYDRNKFDFLFRENKVLSLYLQDFSDDVIEFLNHYIQSCDKEEVSTDFLKLFHSVLRNGSSNEWVNKYYPVLLEYINLFEPNEDFFTLDETPELFYIYTSIDKEERSRVTRLLDIHETAISNEILVCLDSGDLDDILEPMEYYLQLMQECPEECKTIYMNTIMNHLSSYYVILFEDFEGGEGGFYNEYKDEDKETIDKLFDNFLKLKSQTCTTKESKRQFFKDFVTQESKYCPLFKLYFEL</sequence>